<name>A0A6A5BMZ8_NAEFO</name>
<sequence>MVNEPSGSSTTNNRSSSIMAHHLQKKPIEQQPIMVNLESGNGSGGQENKNVQRRKAIITFLFQKTSIWAIITLGICCVFGLISIILGGIADNSIDLTELTVAVPCLIQTHRMNCTNDCINNGLDIVPSNTTISNCRTFCKSQVLVMLPSSFNTTTSRLNQTRITLPYAMSTTYFNYAVGTTTKCFINPYTIDQNDANTAFAYTIGPRLGMRVAAIVLGCVALGCFIYLGVFVAFEVFKRCAK</sequence>
<feature type="transmembrane region" description="Helical" evidence="1">
    <location>
        <begin position="212"/>
        <end position="237"/>
    </location>
</feature>
<dbReference type="VEuPathDB" id="AmoebaDB:FDP41_006899"/>
<evidence type="ECO:0000313" key="3">
    <source>
        <dbReference type="Proteomes" id="UP000444721"/>
    </source>
</evidence>
<dbReference type="EMBL" id="VFQX01000053">
    <property type="protein sequence ID" value="KAF0974289.1"/>
    <property type="molecule type" value="Genomic_DNA"/>
</dbReference>
<dbReference type="GeneID" id="68114117"/>
<reference evidence="2 3" key="1">
    <citation type="journal article" date="2019" name="Sci. Rep.">
        <title>Nanopore sequencing improves the draft genome of the human pathogenic amoeba Naegleria fowleri.</title>
        <authorList>
            <person name="Liechti N."/>
            <person name="Schurch N."/>
            <person name="Bruggmann R."/>
            <person name="Wittwer M."/>
        </authorList>
    </citation>
    <scope>NUCLEOTIDE SEQUENCE [LARGE SCALE GENOMIC DNA]</scope>
    <source>
        <strain evidence="2 3">ATCC 30894</strain>
    </source>
</reference>
<organism evidence="2 3">
    <name type="scientific">Naegleria fowleri</name>
    <name type="common">Brain eating amoeba</name>
    <dbReference type="NCBI Taxonomy" id="5763"/>
    <lineage>
        <taxon>Eukaryota</taxon>
        <taxon>Discoba</taxon>
        <taxon>Heterolobosea</taxon>
        <taxon>Tetramitia</taxon>
        <taxon>Eutetramitia</taxon>
        <taxon>Vahlkampfiidae</taxon>
        <taxon>Naegleria</taxon>
    </lineage>
</organism>
<proteinExistence type="predicted"/>
<feature type="transmembrane region" description="Helical" evidence="1">
    <location>
        <begin position="67"/>
        <end position="90"/>
    </location>
</feature>
<dbReference type="RefSeq" id="XP_044559002.1">
    <property type="nucleotide sequence ID" value="XM_044710583.1"/>
</dbReference>
<keyword evidence="1" id="KW-0812">Transmembrane</keyword>
<keyword evidence="1" id="KW-1133">Transmembrane helix</keyword>
<evidence type="ECO:0000256" key="1">
    <source>
        <dbReference type="SAM" id="Phobius"/>
    </source>
</evidence>
<dbReference type="OMA" id="CYINAYS"/>
<comment type="caution">
    <text evidence="2">The sequence shown here is derived from an EMBL/GenBank/DDBJ whole genome shotgun (WGS) entry which is preliminary data.</text>
</comment>
<dbReference type="VEuPathDB" id="AmoebaDB:NfTy_076120"/>
<gene>
    <name evidence="2" type="ORF">FDP41_006899</name>
</gene>
<dbReference type="AlphaFoldDB" id="A0A6A5BMZ8"/>
<evidence type="ECO:0000313" key="2">
    <source>
        <dbReference type="EMBL" id="KAF0974289.1"/>
    </source>
</evidence>
<protein>
    <submittedName>
        <fullName evidence="2">Uncharacterized protein</fullName>
    </submittedName>
</protein>
<accession>A0A6A5BMZ8</accession>
<dbReference type="Proteomes" id="UP000444721">
    <property type="component" value="Unassembled WGS sequence"/>
</dbReference>
<dbReference type="VEuPathDB" id="AmoebaDB:NF0100120"/>
<keyword evidence="3" id="KW-1185">Reference proteome</keyword>
<keyword evidence="1" id="KW-0472">Membrane</keyword>